<comment type="subcellular location">
    <subcellularLocation>
        <location evidence="1 4">Bacterial flagellum basal body</location>
    </subcellularLocation>
</comment>
<evidence type="ECO:0000256" key="2">
    <source>
        <dbReference type="ARBA" id="ARBA00009272"/>
    </source>
</evidence>
<dbReference type="GO" id="GO:0009425">
    <property type="term" value="C:bacterial-type flagellum basal body"/>
    <property type="evidence" value="ECO:0007669"/>
    <property type="project" value="UniProtKB-SubCell"/>
</dbReference>
<dbReference type="STRING" id="1167006.UWK_03072"/>
<evidence type="ECO:0000256" key="4">
    <source>
        <dbReference type="HAMAP-Rule" id="MF_00724"/>
    </source>
</evidence>
<protein>
    <recommendedName>
        <fullName evidence="4 5">Flagellar hook-basal body complex protein FliE</fullName>
    </recommendedName>
</protein>
<dbReference type="eggNOG" id="COG1677">
    <property type="taxonomic scope" value="Bacteria"/>
</dbReference>
<keyword evidence="6" id="KW-0966">Cell projection</keyword>
<dbReference type="PANTHER" id="PTHR34653">
    <property type="match status" value="1"/>
</dbReference>
<evidence type="ECO:0000256" key="5">
    <source>
        <dbReference type="NCBIfam" id="TIGR00205"/>
    </source>
</evidence>
<dbReference type="EMBL" id="CP003985">
    <property type="protein sequence ID" value="AGF79601.1"/>
    <property type="molecule type" value="Genomic_DNA"/>
</dbReference>
<dbReference type="GO" id="GO:0003774">
    <property type="term" value="F:cytoskeletal motor activity"/>
    <property type="evidence" value="ECO:0007669"/>
    <property type="project" value="InterPro"/>
</dbReference>
<keyword evidence="7" id="KW-1185">Reference proteome</keyword>
<dbReference type="GO" id="GO:0071973">
    <property type="term" value="P:bacterial-type flagellum-dependent cell motility"/>
    <property type="evidence" value="ECO:0007669"/>
    <property type="project" value="InterPro"/>
</dbReference>
<proteinExistence type="inferred from homology"/>
<dbReference type="Pfam" id="PF02049">
    <property type="entry name" value="FliE"/>
    <property type="match status" value="1"/>
</dbReference>
<comment type="similarity">
    <text evidence="2 4">Belongs to the FliE family.</text>
</comment>
<dbReference type="NCBIfam" id="TIGR00205">
    <property type="entry name" value="fliE"/>
    <property type="match status" value="1"/>
</dbReference>
<dbReference type="GO" id="GO:0005198">
    <property type="term" value="F:structural molecule activity"/>
    <property type="evidence" value="ECO:0007669"/>
    <property type="project" value="UniProtKB-UniRule"/>
</dbReference>
<evidence type="ECO:0000313" key="7">
    <source>
        <dbReference type="Proteomes" id="UP000011721"/>
    </source>
</evidence>
<dbReference type="OrthoDB" id="285952at2"/>
<organism evidence="6 7">
    <name type="scientific">Desulfocapsa sulfexigens (strain DSM 10523 / SB164P1)</name>
    <dbReference type="NCBI Taxonomy" id="1167006"/>
    <lineage>
        <taxon>Bacteria</taxon>
        <taxon>Pseudomonadati</taxon>
        <taxon>Thermodesulfobacteriota</taxon>
        <taxon>Desulfobulbia</taxon>
        <taxon>Desulfobulbales</taxon>
        <taxon>Desulfocapsaceae</taxon>
        <taxon>Desulfocapsa</taxon>
    </lineage>
</organism>
<dbReference type="InterPro" id="IPR001624">
    <property type="entry name" value="FliE"/>
</dbReference>
<dbReference type="AlphaFoldDB" id="M1PTE3"/>
<evidence type="ECO:0000313" key="6">
    <source>
        <dbReference type="EMBL" id="AGF79601.1"/>
    </source>
</evidence>
<dbReference type="PRINTS" id="PR01006">
    <property type="entry name" value="FLGHOOKFLIE"/>
</dbReference>
<evidence type="ECO:0000256" key="1">
    <source>
        <dbReference type="ARBA" id="ARBA00004117"/>
    </source>
</evidence>
<gene>
    <name evidence="4" type="primary">fliE</name>
    <name evidence="6" type="ordered locus">UWK_03072</name>
</gene>
<dbReference type="HOGENOM" id="CLU_147249_3_3_7"/>
<sequence>MNSLIGPIGSSPLPLQPADSNPVAIAKSDFSKVIQSTIDQAVTAEHIGNRAITELQSGDAKNLHEVMISVEKADISLKMLVQFRNKALQAYEEIMRMQI</sequence>
<evidence type="ECO:0000256" key="3">
    <source>
        <dbReference type="ARBA" id="ARBA00023143"/>
    </source>
</evidence>
<dbReference type="RefSeq" id="WP_015405285.1">
    <property type="nucleotide sequence ID" value="NC_020304.1"/>
</dbReference>
<dbReference type="Proteomes" id="UP000011721">
    <property type="component" value="Chromosome"/>
</dbReference>
<dbReference type="PANTHER" id="PTHR34653:SF1">
    <property type="entry name" value="FLAGELLAR HOOK-BASAL BODY COMPLEX PROTEIN FLIE"/>
    <property type="match status" value="1"/>
</dbReference>
<reference evidence="7" key="1">
    <citation type="journal article" date="2013" name="Stand. Genomic Sci.">
        <title>Complete genome sequence of Desulfocapsa sulfexigens, a marine deltaproteobacterium specialized in disproportionating inorganic sulfur compounds.</title>
        <authorList>
            <person name="Finster K.W."/>
            <person name="Kjeldsen K.U."/>
            <person name="Kube M."/>
            <person name="Reinhardt R."/>
            <person name="Mussmann M."/>
            <person name="Amann R."/>
            <person name="Schreiber L."/>
        </authorList>
    </citation>
    <scope>NUCLEOTIDE SEQUENCE [LARGE SCALE GENOMIC DNA]</scope>
    <source>
        <strain evidence="7">DSM 10523 / SB164P1</strain>
    </source>
</reference>
<dbReference type="HAMAP" id="MF_00724">
    <property type="entry name" value="FliE"/>
    <property type="match status" value="1"/>
</dbReference>
<keyword evidence="6" id="KW-0282">Flagellum</keyword>
<keyword evidence="6" id="KW-0969">Cilium</keyword>
<dbReference type="KEGG" id="dsf:UWK_03072"/>
<keyword evidence="3 4" id="KW-0975">Bacterial flagellum</keyword>
<name>M1PTE3_DESSD</name>
<accession>M1PTE3</accession>